<dbReference type="InterPro" id="IPR050534">
    <property type="entry name" value="Coronavir_polyprotein_1ab"/>
</dbReference>
<dbReference type="InterPro" id="IPR047187">
    <property type="entry name" value="SF1_C_Upf1"/>
</dbReference>
<feature type="region of interest" description="Disordered" evidence="7">
    <location>
        <begin position="1"/>
        <end position="21"/>
    </location>
</feature>
<dbReference type="EMBL" id="JADEYC010000007">
    <property type="protein sequence ID" value="MBE9373653.1"/>
    <property type="molecule type" value="Genomic_DNA"/>
</dbReference>
<protein>
    <submittedName>
        <fullName evidence="10">ATP-binding domain-containing protein</fullName>
    </submittedName>
</protein>
<feature type="domain" description="DNA2/NAM7 helicase-like C-terminal" evidence="9">
    <location>
        <begin position="935"/>
        <end position="1062"/>
    </location>
</feature>
<evidence type="ECO:0000259" key="9">
    <source>
        <dbReference type="Pfam" id="PF13087"/>
    </source>
</evidence>
<dbReference type="Pfam" id="PF13087">
    <property type="entry name" value="AAA_12"/>
    <property type="match status" value="1"/>
</dbReference>
<dbReference type="Gene3D" id="3.40.50.300">
    <property type="entry name" value="P-loop containing nucleotide triphosphate hydrolases"/>
    <property type="match status" value="2"/>
</dbReference>
<comment type="caution">
    <text evidence="10">The sequence shown here is derived from an EMBL/GenBank/DDBJ whole genome shotgun (WGS) entry which is preliminary data.</text>
</comment>
<evidence type="ECO:0000256" key="4">
    <source>
        <dbReference type="ARBA" id="ARBA00022806"/>
    </source>
</evidence>
<dbReference type="InterPro" id="IPR027417">
    <property type="entry name" value="P-loop_NTPase"/>
</dbReference>
<gene>
    <name evidence="10" type="ORF">IQ251_04230</name>
</gene>
<dbReference type="InterPro" id="IPR041679">
    <property type="entry name" value="DNA2/NAM7-like_C"/>
</dbReference>
<reference evidence="10" key="1">
    <citation type="submission" date="2020-10" db="EMBL/GenBank/DDBJ databases">
        <title>Diversity and distribution of actinomycetes associated with coral in the coast of Hainan.</title>
        <authorList>
            <person name="Li F."/>
        </authorList>
    </citation>
    <scope>NUCLEOTIDE SEQUENCE</scope>
    <source>
        <strain evidence="10">HNM0983</strain>
    </source>
</reference>
<dbReference type="GO" id="GO:0005524">
    <property type="term" value="F:ATP binding"/>
    <property type="evidence" value="ECO:0007669"/>
    <property type="project" value="UniProtKB-KW"/>
</dbReference>
<dbReference type="GO" id="GO:0043139">
    <property type="term" value="F:5'-3' DNA helicase activity"/>
    <property type="evidence" value="ECO:0007669"/>
    <property type="project" value="TreeGrafter"/>
</dbReference>
<dbReference type="AlphaFoldDB" id="A0A929B9J5"/>
<evidence type="ECO:0000256" key="6">
    <source>
        <dbReference type="SAM" id="Coils"/>
    </source>
</evidence>
<evidence type="ECO:0000256" key="3">
    <source>
        <dbReference type="ARBA" id="ARBA00022801"/>
    </source>
</evidence>
<keyword evidence="11" id="KW-1185">Reference proteome</keyword>
<keyword evidence="2" id="KW-0547">Nucleotide-binding</keyword>
<dbReference type="PANTHER" id="PTHR43788">
    <property type="entry name" value="DNA2/NAM7 HELICASE FAMILY MEMBER"/>
    <property type="match status" value="1"/>
</dbReference>
<organism evidence="10 11">
    <name type="scientific">Saccharopolyspora montiporae</name>
    <dbReference type="NCBI Taxonomy" id="2781240"/>
    <lineage>
        <taxon>Bacteria</taxon>
        <taxon>Bacillati</taxon>
        <taxon>Actinomycetota</taxon>
        <taxon>Actinomycetes</taxon>
        <taxon>Pseudonocardiales</taxon>
        <taxon>Pseudonocardiaceae</taxon>
        <taxon>Saccharopolyspora</taxon>
    </lineage>
</organism>
<evidence type="ECO:0000256" key="1">
    <source>
        <dbReference type="ARBA" id="ARBA00007913"/>
    </source>
</evidence>
<evidence type="ECO:0000256" key="5">
    <source>
        <dbReference type="ARBA" id="ARBA00022840"/>
    </source>
</evidence>
<comment type="similarity">
    <text evidence="1">Belongs to the DNA2/NAM7 helicase family.</text>
</comment>
<dbReference type="GO" id="GO:0016787">
    <property type="term" value="F:hydrolase activity"/>
    <property type="evidence" value="ECO:0007669"/>
    <property type="project" value="UniProtKB-KW"/>
</dbReference>
<dbReference type="CDD" id="cd18808">
    <property type="entry name" value="SF1_C_Upf1"/>
    <property type="match status" value="1"/>
</dbReference>
<keyword evidence="5 10" id="KW-0067">ATP-binding</keyword>
<dbReference type="Proteomes" id="UP000598360">
    <property type="component" value="Unassembled WGS sequence"/>
</dbReference>
<keyword evidence="3" id="KW-0378">Hydrolase</keyword>
<dbReference type="Pfam" id="PF13086">
    <property type="entry name" value="AAA_11"/>
    <property type="match status" value="1"/>
</dbReference>
<evidence type="ECO:0000256" key="2">
    <source>
        <dbReference type="ARBA" id="ARBA00022741"/>
    </source>
</evidence>
<evidence type="ECO:0000259" key="8">
    <source>
        <dbReference type="Pfam" id="PF13086"/>
    </source>
</evidence>
<dbReference type="SUPFAM" id="SSF52540">
    <property type="entry name" value="P-loop containing nucleoside triphosphate hydrolases"/>
    <property type="match status" value="1"/>
</dbReference>
<proteinExistence type="inferred from homology"/>
<feature type="region of interest" description="Disordered" evidence="7">
    <location>
        <begin position="194"/>
        <end position="219"/>
    </location>
</feature>
<accession>A0A929B9J5</accession>
<evidence type="ECO:0000313" key="11">
    <source>
        <dbReference type="Proteomes" id="UP000598360"/>
    </source>
</evidence>
<feature type="domain" description="DNA2/NAM7 helicase helicase" evidence="8">
    <location>
        <begin position="692"/>
        <end position="844"/>
    </location>
</feature>
<evidence type="ECO:0000256" key="7">
    <source>
        <dbReference type="SAM" id="MobiDB-lite"/>
    </source>
</evidence>
<evidence type="ECO:0000313" key="10">
    <source>
        <dbReference type="EMBL" id="MBE9373653.1"/>
    </source>
</evidence>
<feature type="coiled-coil region" evidence="6">
    <location>
        <begin position="627"/>
        <end position="696"/>
    </location>
</feature>
<keyword evidence="6" id="KW-0175">Coiled coil</keyword>
<keyword evidence="4" id="KW-0347">Helicase</keyword>
<feature type="coiled-coil region" evidence="6">
    <location>
        <begin position="540"/>
        <end position="591"/>
    </location>
</feature>
<dbReference type="PANTHER" id="PTHR43788:SF8">
    <property type="entry name" value="DNA-BINDING PROTEIN SMUBP-2"/>
    <property type="match status" value="1"/>
</dbReference>
<dbReference type="InterPro" id="IPR041677">
    <property type="entry name" value="DNA2/NAM7_AAA_11"/>
</dbReference>
<sequence>MFDLGAKETAPWEPGHALTSEPLHPARTWKFTVYGGLYDTRALRDALVQRFGEDGAPRDEQSAGTTALFSLTLDADGDLVEDSAALSSCGWAVGRLAADSGERPLSGFGVEQQGFRDALNKLVPPSKRSESAADSTGSAVTAALTERLTSAGTDAWSAGAAEAGAIVRTATAAAVGPIGGSIAGAAAGTFVESLIGPPDSADSTTGDAETERGPDEAEFSPTAAALHRFAQELAAHLGVTELLAPTGVRVRCATVPIRGSQDEQTDFLNSHIADDLLLVEDAVREDRWGAGLRTFLGGTDPAAPRTDVRRERAALVAGVSPDRAPLGRWPGDIGKPLALSQQFAVNEIAALPDSGGLFAVNGPPGTGKTTLLRDGLASAVVERAGRLAELGSPQQAFPEMLGTFRLKDSFEVRVREPLADLTGFEVVLATGTNTAAENVTTEVPGVDAVRGAEEDALGIDYFTDIATRLLNAPAWGLIAAPLGNRSKRGDFVQRFWDGRSPNGDPATGMKHVLKNAGSDPAGIEDWPTAVERFRRAEGEVRRLAEERARVAAAVAELAEQEAELHTAEAAFAEARAESDRLGARFAEAEQDFAPVAARFQERDAEYQNHLQHKPGILRTLVTLFRDLRRWSHAHEELEEQRNAAKAERDHWAGQLEGMRNQIRATDIRVRDTRQRAQELRGSCRALQDTVDAARRKWPGNVVFGPDFADDDDFEKCSPWADPEYTAARNAMFLEALRLHKTFVLHAEKPVRNNLWAMTEVLNGKVRLPERELHAVWRTLFLVVPMVSTTFASLPKLFAGLGRESLGTLFIDEAGQATPQQAAGAIWRCKRAVVVGDPQQLEPIVTLPSPAQRALRLGYGVSEEWSPAGNSAQRVADGHARYGTALPAEDGSATWVGSPLRVHRRCEQPMFDIANTIAYGGTLMVYGTQHGTEYPARPSRWIHVTSNRSDGKWIPEEGQALQALLTRLTDTGITRDDIRVISPFRDVVHEAKAHAKEVLGGARHEQPVGTVHTAQGKESDVVVLVLGSGPKNRGAREWAAAKPNLLNVAASRARRRLYVIGDHTAWRGHPHFAELAARMPVHDD</sequence>
<name>A0A929B9J5_9PSEU</name>